<evidence type="ECO:0000313" key="2">
    <source>
        <dbReference type="Proteomes" id="UP000724584"/>
    </source>
</evidence>
<gene>
    <name evidence="1" type="ORF">F5144DRAFT_594365</name>
</gene>
<proteinExistence type="predicted"/>
<evidence type="ECO:0000313" key="1">
    <source>
        <dbReference type="EMBL" id="KAH6628314.1"/>
    </source>
</evidence>
<protein>
    <submittedName>
        <fullName evidence="1">Uncharacterized protein</fullName>
    </submittedName>
</protein>
<sequence>MPSRKPSTPAQKPPTPSANRHAVLTGRISKNHGSNADKAGKKYPKFIATMPTGNNNHNNPNHLTTDPSHTGTGTRTPTRATRSPPDPNHPNHPTNPMMPLPTPTPTAITTPALGRPRGGSSLDGGKMGRGTVLGRHGEEEEFWEEEEEELEDGAREEIRKLKKKSAREIAREKKEMDEWAAKERARAMANPYAAAVMVVPNAKPKKKIVVDLTDDGEFTSMPRGPPGGSAVGAYAPIFILDDDDEIPQPIKRSKPANFSNPPKPTKITKFDEFGFDDEMDLVRLAEEAANEVNDDGLNHEEELVLMELADKFSSPMPAK</sequence>
<dbReference type="Proteomes" id="UP000724584">
    <property type="component" value="Unassembled WGS sequence"/>
</dbReference>
<comment type="caution">
    <text evidence="1">The sequence shown here is derived from an EMBL/GenBank/DDBJ whole genome shotgun (WGS) entry which is preliminary data.</text>
</comment>
<keyword evidence="2" id="KW-1185">Reference proteome</keyword>
<name>A0ACB7P393_9PEZI</name>
<dbReference type="EMBL" id="JAGIZQ010000005">
    <property type="protein sequence ID" value="KAH6628314.1"/>
    <property type="molecule type" value="Genomic_DNA"/>
</dbReference>
<organism evidence="1 2">
    <name type="scientific">Chaetomium tenue</name>
    <dbReference type="NCBI Taxonomy" id="1854479"/>
    <lineage>
        <taxon>Eukaryota</taxon>
        <taxon>Fungi</taxon>
        <taxon>Dikarya</taxon>
        <taxon>Ascomycota</taxon>
        <taxon>Pezizomycotina</taxon>
        <taxon>Sordariomycetes</taxon>
        <taxon>Sordariomycetidae</taxon>
        <taxon>Sordariales</taxon>
        <taxon>Chaetomiaceae</taxon>
        <taxon>Chaetomium</taxon>
    </lineage>
</organism>
<accession>A0ACB7P393</accession>
<reference evidence="1 2" key="1">
    <citation type="journal article" date="2021" name="Nat. Commun.">
        <title>Genetic determinants of endophytism in the Arabidopsis root mycobiome.</title>
        <authorList>
            <person name="Mesny F."/>
            <person name="Miyauchi S."/>
            <person name="Thiergart T."/>
            <person name="Pickel B."/>
            <person name="Atanasova L."/>
            <person name="Karlsson M."/>
            <person name="Huettel B."/>
            <person name="Barry K.W."/>
            <person name="Haridas S."/>
            <person name="Chen C."/>
            <person name="Bauer D."/>
            <person name="Andreopoulos W."/>
            <person name="Pangilinan J."/>
            <person name="LaButti K."/>
            <person name="Riley R."/>
            <person name="Lipzen A."/>
            <person name="Clum A."/>
            <person name="Drula E."/>
            <person name="Henrissat B."/>
            <person name="Kohler A."/>
            <person name="Grigoriev I.V."/>
            <person name="Martin F.M."/>
            <person name="Hacquard S."/>
        </authorList>
    </citation>
    <scope>NUCLEOTIDE SEQUENCE [LARGE SCALE GENOMIC DNA]</scope>
    <source>
        <strain evidence="1 2">MPI-SDFR-AT-0079</strain>
    </source>
</reference>